<sequence>MTTKEVWQIYSSDLKRFIFSKVKNDAVADDILQDVFIKVHTKLSTLQDVSKLKSWLFSIARYSVLDYFKTSNKTFEIANFEIETQIKETTHTEKECLYGILKSLPKKYSEPLFLSDIKGVKQLDIAKQLNLTLPAVKSQIQRARKMVAQGFKDCCGFVENDNGVLVGEIQEKEDCKICN</sequence>
<evidence type="ECO:0000256" key="4">
    <source>
        <dbReference type="ARBA" id="ARBA00023163"/>
    </source>
</evidence>
<keyword evidence="2" id="KW-0805">Transcription regulation</keyword>
<proteinExistence type="inferred from homology"/>
<dbReference type="SUPFAM" id="SSF88946">
    <property type="entry name" value="Sigma2 domain of RNA polymerase sigma factors"/>
    <property type="match status" value="1"/>
</dbReference>
<dbReference type="SUPFAM" id="SSF88659">
    <property type="entry name" value="Sigma3 and sigma4 domains of RNA polymerase sigma factors"/>
    <property type="match status" value="1"/>
</dbReference>
<dbReference type="PANTHER" id="PTHR43133:SF62">
    <property type="entry name" value="RNA POLYMERASE SIGMA FACTOR SIGZ"/>
    <property type="match status" value="1"/>
</dbReference>
<dbReference type="InterPro" id="IPR036388">
    <property type="entry name" value="WH-like_DNA-bd_sf"/>
</dbReference>
<keyword evidence="8" id="KW-1185">Reference proteome</keyword>
<dbReference type="InterPro" id="IPR013324">
    <property type="entry name" value="RNA_pol_sigma_r3/r4-like"/>
</dbReference>
<feature type="domain" description="RNA polymerase sigma factor 70 region 4 type 2" evidence="6">
    <location>
        <begin position="95"/>
        <end position="146"/>
    </location>
</feature>
<dbReference type="KEGG" id="lvn:BWR22_04805"/>
<evidence type="ECO:0000259" key="6">
    <source>
        <dbReference type="Pfam" id="PF08281"/>
    </source>
</evidence>
<evidence type="ECO:0000259" key="5">
    <source>
        <dbReference type="Pfam" id="PF04542"/>
    </source>
</evidence>
<dbReference type="Gene3D" id="1.10.10.10">
    <property type="entry name" value="Winged helix-like DNA-binding domain superfamily/Winged helix DNA-binding domain"/>
    <property type="match status" value="1"/>
</dbReference>
<dbReference type="RefSeq" id="WP_076734362.1">
    <property type="nucleotide sequence ID" value="NZ_CP019352.1"/>
</dbReference>
<dbReference type="NCBIfam" id="TIGR02937">
    <property type="entry name" value="sigma70-ECF"/>
    <property type="match status" value="1"/>
</dbReference>
<dbReference type="Pfam" id="PF04542">
    <property type="entry name" value="Sigma70_r2"/>
    <property type="match status" value="1"/>
</dbReference>
<feature type="domain" description="RNA polymerase sigma-70 region 2" evidence="5">
    <location>
        <begin position="10"/>
        <end position="72"/>
    </location>
</feature>
<evidence type="ECO:0000256" key="1">
    <source>
        <dbReference type="ARBA" id="ARBA00010641"/>
    </source>
</evidence>
<organism evidence="7 8">
    <name type="scientific">Lacinutrix venerupis</name>
    <dbReference type="NCBI Taxonomy" id="1486034"/>
    <lineage>
        <taxon>Bacteria</taxon>
        <taxon>Pseudomonadati</taxon>
        <taxon>Bacteroidota</taxon>
        <taxon>Flavobacteriia</taxon>
        <taxon>Flavobacteriales</taxon>
        <taxon>Flavobacteriaceae</taxon>
        <taxon>Lacinutrix</taxon>
    </lineage>
</organism>
<dbReference type="GO" id="GO:0006352">
    <property type="term" value="P:DNA-templated transcription initiation"/>
    <property type="evidence" value="ECO:0007669"/>
    <property type="project" value="InterPro"/>
</dbReference>
<evidence type="ECO:0000256" key="2">
    <source>
        <dbReference type="ARBA" id="ARBA00023015"/>
    </source>
</evidence>
<gene>
    <name evidence="7" type="ORF">BWR22_04805</name>
</gene>
<dbReference type="AlphaFoldDB" id="A0AAC9LPN0"/>
<evidence type="ECO:0000313" key="8">
    <source>
        <dbReference type="Proteomes" id="UP000187506"/>
    </source>
</evidence>
<protein>
    <submittedName>
        <fullName evidence="7">RNA polymerase subunit sigma-70</fullName>
    </submittedName>
</protein>
<dbReference type="PANTHER" id="PTHR43133">
    <property type="entry name" value="RNA POLYMERASE ECF-TYPE SIGMA FACTO"/>
    <property type="match status" value="1"/>
</dbReference>
<reference evidence="7 8" key="1">
    <citation type="submission" date="2017-01" db="EMBL/GenBank/DDBJ databases">
        <title>Complete genome of Lacinutrix venerupis DOK2-8 isolated from seawater in Dokdo.</title>
        <authorList>
            <person name="Chi W.-J."/>
            <person name="Kim J.H."/>
        </authorList>
    </citation>
    <scope>NUCLEOTIDE SEQUENCE [LARGE SCALE GENOMIC DNA]</scope>
    <source>
        <strain evidence="7 8">DOK2-8</strain>
    </source>
</reference>
<name>A0AAC9LPN0_9FLAO</name>
<dbReference type="Proteomes" id="UP000187506">
    <property type="component" value="Chromosome"/>
</dbReference>
<dbReference type="InterPro" id="IPR013249">
    <property type="entry name" value="RNA_pol_sigma70_r4_t2"/>
</dbReference>
<dbReference type="InterPro" id="IPR039425">
    <property type="entry name" value="RNA_pol_sigma-70-like"/>
</dbReference>
<comment type="similarity">
    <text evidence="1">Belongs to the sigma-70 factor family. ECF subfamily.</text>
</comment>
<dbReference type="Gene3D" id="1.10.1740.10">
    <property type="match status" value="1"/>
</dbReference>
<keyword evidence="3" id="KW-0731">Sigma factor</keyword>
<dbReference type="GO" id="GO:0003677">
    <property type="term" value="F:DNA binding"/>
    <property type="evidence" value="ECO:0007669"/>
    <property type="project" value="InterPro"/>
</dbReference>
<dbReference type="InterPro" id="IPR014284">
    <property type="entry name" value="RNA_pol_sigma-70_dom"/>
</dbReference>
<dbReference type="Pfam" id="PF08281">
    <property type="entry name" value="Sigma70_r4_2"/>
    <property type="match status" value="1"/>
</dbReference>
<dbReference type="GO" id="GO:0016987">
    <property type="term" value="F:sigma factor activity"/>
    <property type="evidence" value="ECO:0007669"/>
    <property type="project" value="UniProtKB-KW"/>
</dbReference>
<dbReference type="InterPro" id="IPR013325">
    <property type="entry name" value="RNA_pol_sigma_r2"/>
</dbReference>
<evidence type="ECO:0000256" key="3">
    <source>
        <dbReference type="ARBA" id="ARBA00023082"/>
    </source>
</evidence>
<evidence type="ECO:0000313" key="7">
    <source>
        <dbReference type="EMBL" id="APY01460.1"/>
    </source>
</evidence>
<keyword evidence="4" id="KW-0804">Transcription</keyword>
<accession>A0AAC9LPN0</accession>
<dbReference type="EMBL" id="CP019352">
    <property type="protein sequence ID" value="APY01460.1"/>
    <property type="molecule type" value="Genomic_DNA"/>
</dbReference>
<dbReference type="InterPro" id="IPR007627">
    <property type="entry name" value="RNA_pol_sigma70_r2"/>
</dbReference>